<gene>
    <name evidence="7" type="ORF">FKW77_004896</name>
</gene>
<dbReference type="Gene3D" id="1.10.510.10">
    <property type="entry name" value="Transferase(Phosphotransferase) domain 1"/>
    <property type="match status" value="1"/>
</dbReference>
<keyword evidence="8" id="KW-1185">Reference proteome</keyword>
<sequence length="364" mass="39974">MANIFAPVDRCSTDRRDSTRQNAVSLSSLHLFPTDRFDYELLHDQKLGSGRWSTVYLATSVKASNTPSVNMITPPTTPTRSRRSSSFPESRPQYFAVKIAANRPSVKVLKEEATILSRLSLLSGSERHVVPFHGFDTRKNSLVFSALPANLEDLISNELSRLDEAARSAKLVSIFTRIAKALTTSLAWLHAANVVHADLKPANILLRPDSSMAFGTPLLDVPFTPVLADFTSSFRTDVSTTSSTDSVMGGGTYDYMSPELLTRPYPPPSIASDVYALAITLLELIIGTSPYAAAQGNRFHLIEMAKTGRAIEAAMQEIRSEARLRNTTLEIRRATGLDVTELLNLGLQKSPEARIRASAWCTLF</sequence>
<dbReference type="OrthoDB" id="1668230at2759"/>
<protein>
    <recommendedName>
        <fullName evidence="6">Protein kinase domain-containing protein</fullName>
    </recommendedName>
</protein>
<dbReference type="Pfam" id="PF00069">
    <property type="entry name" value="Pkinase"/>
    <property type="match status" value="1"/>
</dbReference>
<keyword evidence="1" id="KW-0808">Transferase</keyword>
<dbReference type="PANTHER" id="PTHR44329:SF288">
    <property type="entry name" value="MITOGEN-ACTIVATED PROTEIN KINASE KINASE KINASE 20"/>
    <property type="match status" value="1"/>
</dbReference>
<dbReference type="PROSITE" id="PS50011">
    <property type="entry name" value="PROTEIN_KINASE_DOM"/>
    <property type="match status" value="1"/>
</dbReference>
<feature type="domain" description="Protein kinase" evidence="6">
    <location>
        <begin position="41"/>
        <end position="364"/>
    </location>
</feature>
<dbReference type="PROSITE" id="PS00108">
    <property type="entry name" value="PROTEIN_KINASE_ST"/>
    <property type="match status" value="1"/>
</dbReference>
<dbReference type="EMBL" id="CP042191">
    <property type="protein sequence ID" value="QDS72186.1"/>
    <property type="molecule type" value="Genomic_DNA"/>
</dbReference>
<dbReference type="Proteomes" id="UP000316270">
    <property type="component" value="Chromosome 7"/>
</dbReference>
<evidence type="ECO:0000313" key="7">
    <source>
        <dbReference type="EMBL" id="QDS72186.1"/>
    </source>
</evidence>
<dbReference type="InterPro" id="IPR051681">
    <property type="entry name" value="Ser/Thr_Kinases-Pseudokinases"/>
</dbReference>
<dbReference type="GO" id="GO:0004674">
    <property type="term" value="F:protein serine/threonine kinase activity"/>
    <property type="evidence" value="ECO:0007669"/>
    <property type="project" value="TreeGrafter"/>
</dbReference>
<dbReference type="GO" id="GO:0005524">
    <property type="term" value="F:ATP binding"/>
    <property type="evidence" value="ECO:0007669"/>
    <property type="project" value="UniProtKB-KW"/>
</dbReference>
<organism evidence="7 8">
    <name type="scientific">Venturia effusa</name>
    <dbReference type="NCBI Taxonomy" id="50376"/>
    <lineage>
        <taxon>Eukaryota</taxon>
        <taxon>Fungi</taxon>
        <taxon>Dikarya</taxon>
        <taxon>Ascomycota</taxon>
        <taxon>Pezizomycotina</taxon>
        <taxon>Dothideomycetes</taxon>
        <taxon>Pleosporomycetidae</taxon>
        <taxon>Venturiales</taxon>
        <taxon>Venturiaceae</taxon>
        <taxon>Venturia</taxon>
    </lineage>
</organism>
<dbReference type="SMART" id="SM00220">
    <property type="entry name" value="S_TKc"/>
    <property type="match status" value="1"/>
</dbReference>
<keyword evidence="4" id="KW-0067">ATP-binding</keyword>
<keyword evidence="3" id="KW-0418">Kinase</keyword>
<dbReference type="AlphaFoldDB" id="A0A517L974"/>
<dbReference type="InterPro" id="IPR008271">
    <property type="entry name" value="Ser/Thr_kinase_AS"/>
</dbReference>
<dbReference type="STRING" id="50376.A0A517L974"/>
<dbReference type="PANTHER" id="PTHR44329">
    <property type="entry name" value="SERINE/THREONINE-PROTEIN KINASE TNNI3K-RELATED"/>
    <property type="match status" value="1"/>
</dbReference>
<feature type="region of interest" description="Disordered" evidence="5">
    <location>
        <begin position="67"/>
        <end position="89"/>
    </location>
</feature>
<evidence type="ECO:0000313" key="8">
    <source>
        <dbReference type="Proteomes" id="UP000316270"/>
    </source>
</evidence>
<dbReference type="SUPFAM" id="SSF56112">
    <property type="entry name" value="Protein kinase-like (PK-like)"/>
    <property type="match status" value="1"/>
</dbReference>
<keyword evidence="2" id="KW-0547">Nucleotide-binding</keyword>
<dbReference type="InterPro" id="IPR011009">
    <property type="entry name" value="Kinase-like_dom_sf"/>
</dbReference>
<evidence type="ECO:0000256" key="1">
    <source>
        <dbReference type="ARBA" id="ARBA00022679"/>
    </source>
</evidence>
<accession>A0A517L974</accession>
<reference evidence="7 8" key="1">
    <citation type="submission" date="2019-07" db="EMBL/GenBank/DDBJ databases">
        <title>Finished genome of Venturia effusa.</title>
        <authorList>
            <person name="Young C.A."/>
            <person name="Cox M.P."/>
            <person name="Ganley A.R.D."/>
            <person name="David W.J."/>
        </authorList>
    </citation>
    <scope>NUCLEOTIDE SEQUENCE [LARGE SCALE GENOMIC DNA]</scope>
    <source>
        <strain evidence="8">albino</strain>
    </source>
</reference>
<evidence type="ECO:0000256" key="2">
    <source>
        <dbReference type="ARBA" id="ARBA00022741"/>
    </source>
</evidence>
<proteinExistence type="predicted"/>
<evidence type="ECO:0000259" key="6">
    <source>
        <dbReference type="PROSITE" id="PS50011"/>
    </source>
</evidence>
<name>A0A517L974_9PEZI</name>
<dbReference type="InterPro" id="IPR000719">
    <property type="entry name" value="Prot_kinase_dom"/>
</dbReference>
<evidence type="ECO:0000256" key="4">
    <source>
        <dbReference type="ARBA" id="ARBA00022840"/>
    </source>
</evidence>
<evidence type="ECO:0000256" key="3">
    <source>
        <dbReference type="ARBA" id="ARBA00022777"/>
    </source>
</evidence>
<evidence type="ECO:0000256" key="5">
    <source>
        <dbReference type="SAM" id="MobiDB-lite"/>
    </source>
</evidence>